<dbReference type="PROSITE" id="PS51698">
    <property type="entry name" value="U_BOX"/>
    <property type="match status" value="1"/>
</dbReference>
<dbReference type="UniPathway" id="UPA00143"/>
<dbReference type="InterPro" id="IPR000719">
    <property type="entry name" value="Prot_kinase_dom"/>
</dbReference>
<comment type="function">
    <text evidence="2">Functions as an E3 ubiquitin ligase.</text>
</comment>
<sequence length="793" mass="90283">MDIKVAEKVYVAIGTDPQEGFATLEWALRKWSSPSISIVILFLHAANNTSKDYVYTPLGKFPANYMSDERLEGLRKMKEEENDKLLSRYKAFCGKVKAEVLKIEKCNEPLQKLLLELISHFRITKLVMEITLMKSSYGFRKSHGVLSGSFHIHHRKPEFCQLFILSGGKLVFLREENSKGFIEDDQGVRANGKGTLRDWSGQIKLSEKNLCPTASSSSPSRFPDQWENNVEEIESYFHQLISLNSDEEGPEAENETLWNGPDVQENKSVGDTVEMLRIKIGRARDVTKLKKKEAKANVERNARAEWAICLCTHRSEELEARIDEEIATRVDLKKELDNAEEEVCEVRNEVEGKKGKLSSMLELQHELSNRLQQSSLAKYRVEAELEKAVTKRAEMLREIEEWRRQRDVLQRRIEFCKDKDAIGMANRLTDSSFECKEFTAEEIRVATDNFLERLRLKSAGDSTNVYRGRLNHTAVAIKLYDSENGLSHEDFQAEVKVLSQIRHPHLVSMIGFCSEPKCIVFEYMHNGCLRDALFYAPRSSRGSNLNWHARVRMAAQVCSGLAFLHSARPRPIAHGNLNPSKILLDHNLVAKIYGFRPSWYYLPNMESDFWAFGNLVLQLLTGRNWAGLVDEAIVMDRAHIVKVLDDGAGKWPVDLAVELAGIALRCISANDGPPDTELSMATVKREIDLVRQKAEEIMAGREHEAAADGGEEVEDSDVPRVFICPIVQDVMKNPHLAADGFSYELEAMEEWFRTGHDTSPMTNLKLNHKLLIPNHALRSLIHDWHNKRSIPLS</sequence>
<dbReference type="AlphaFoldDB" id="A0A834LEF1"/>
<dbReference type="InterPro" id="IPR013083">
    <property type="entry name" value="Znf_RING/FYVE/PHD"/>
</dbReference>
<evidence type="ECO:0000259" key="9">
    <source>
        <dbReference type="PROSITE" id="PS51698"/>
    </source>
</evidence>
<evidence type="ECO:0000313" key="10">
    <source>
        <dbReference type="EMBL" id="KAF7130621.1"/>
    </source>
</evidence>
<dbReference type="GO" id="GO:0005524">
    <property type="term" value="F:ATP binding"/>
    <property type="evidence" value="ECO:0007669"/>
    <property type="project" value="InterPro"/>
</dbReference>
<evidence type="ECO:0000259" key="8">
    <source>
        <dbReference type="PROSITE" id="PS50011"/>
    </source>
</evidence>
<name>A0A834LEF1_RHOSS</name>
<feature type="coiled-coil region" evidence="7">
    <location>
        <begin position="315"/>
        <end position="349"/>
    </location>
</feature>
<dbReference type="SMART" id="SM00504">
    <property type="entry name" value="Ubox"/>
    <property type="match status" value="1"/>
</dbReference>
<feature type="domain" description="Protein kinase" evidence="8">
    <location>
        <begin position="451"/>
        <end position="689"/>
    </location>
</feature>
<dbReference type="Gene3D" id="3.30.40.10">
    <property type="entry name" value="Zinc/RING finger domain, C3HC4 (zinc finger)"/>
    <property type="match status" value="1"/>
</dbReference>
<dbReference type="EMBL" id="WJXA01000010">
    <property type="protein sequence ID" value="KAF7130621.1"/>
    <property type="molecule type" value="Genomic_DNA"/>
</dbReference>
<evidence type="ECO:0000256" key="5">
    <source>
        <dbReference type="ARBA" id="ARBA00022679"/>
    </source>
</evidence>
<keyword evidence="7" id="KW-0175">Coiled coil</keyword>
<keyword evidence="6" id="KW-0833">Ubl conjugation pathway</keyword>
<evidence type="ECO:0000256" key="2">
    <source>
        <dbReference type="ARBA" id="ARBA00003861"/>
    </source>
</evidence>
<dbReference type="PANTHER" id="PTHR45647">
    <property type="entry name" value="OS02G0152300 PROTEIN"/>
    <property type="match status" value="1"/>
</dbReference>
<evidence type="ECO:0000256" key="7">
    <source>
        <dbReference type="SAM" id="Coils"/>
    </source>
</evidence>
<feature type="coiled-coil region" evidence="7">
    <location>
        <begin position="385"/>
        <end position="419"/>
    </location>
</feature>
<dbReference type="PANTHER" id="PTHR45647:SF56">
    <property type="entry name" value="U-BOX DOMAIN-CONTAINING PROTEIN 50-RELATED"/>
    <property type="match status" value="1"/>
</dbReference>
<evidence type="ECO:0000256" key="3">
    <source>
        <dbReference type="ARBA" id="ARBA00004906"/>
    </source>
</evidence>
<protein>
    <recommendedName>
        <fullName evidence="4">RING-type E3 ubiquitin transferase</fullName>
        <ecNumber evidence="4">2.3.2.27</ecNumber>
    </recommendedName>
</protein>
<comment type="pathway">
    <text evidence="3">Protein modification; protein ubiquitination.</text>
</comment>
<dbReference type="GO" id="GO:0061630">
    <property type="term" value="F:ubiquitin protein ligase activity"/>
    <property type="evidence" value="ECO:0007669"/>
    <property type="project" value="UniProtKB-EC"/>
</dbReference>
<dbReference type="PROSITE" id="PS50011">
    <property type="entry name" value="PROTEIN_KINASE_DOM"/>
    <property type="match status" value="1"/>
</dbReference>
<keyword evidence="11" id="KW-1185">Reference proteome</keyword>
<dbReference type="Proteomes" id="UP000626092">
    <property type="component" value="Unassembled WGS sequence"/>
</dbReference>
<proteinExistence type="predicted"/>
<dbReference type="SUPFAM" id="SSF56112">
    <property type="entry name" value="Protein kinase-like (PK-like)"/>
    <property type="match status" value="1"/>
</dbReference>
<dbReference type="GO" id="GO:0016567">
    <property type="term" value="P:protein ubiquitination"/>
    <property type="evidence" value="ECO:0007669"/>
    <property type="project" value="UniProtKB-UniPathway"/>
</dbReference>
<dbReference type="InterPro" id="IPR003613">
    <property type="entry name" value="Ubox_domain"/>
</dbReference>
<accession>A0A834LEF1</accession>
<feature type="domain" description="U-box" evidence="9">
    <location>
        <begin position="717"/>
        <end position="791"/>
    </location>
</feature>
<dbReference type="InterPro" id="IPR001245">
    <property type="entry name" value="Ser-Thr/Tyr_kinase_cat_dom"/>
</dbReference>
<dbReference type="CDD" id="cd16655">
    <property type="entry name" value="RING-Ubox_WDSUB1-like"/>
    <property type="match status" value="1"/>
</dbReference>
<evidence type="ECO:0000256" key="4">
    <source>
        <dbReference type="ARBA" id="ARBA00012483"/>
    </source>
</evidence>
<dbReference type="EC" id="2.3.2.27" evidence="4"/>
<comment type="caution">
    <text evidence="10">The sequence shown here is derived from an EMBL/GenBank/DDBJ whole genome shotgun (WGS) entry which is preliminary data.</text>
</comment>
<dbReference type="InterPro" id="IPR051348">
    <property type="entry name" value="U-box_ubiquitin_ligases"/>
</dbReference>
<comment type="catalytic activity">
    <reaction evidence="1">
        <text>S-ubiquitinyl-[E2 ubiquitin-conjugating enzyme]-L-cysteine + [acceptor protein]-L-lysine = [E2 ubiquitin-conjugating enzyme]-L-cysteine + N(6)-ubiquitinyl-[acceptor protein]-L-lysine.</text>
        <dbReference type="EC" id="2.3.2.27"/>
    </reaction>
</comment>
<gene>
    <name evidence="10" type="ORF">RHSIM_Rhsim10G0173400</name>
</gene>
<dbReference type="Pfam" id="PF07714">
    <property type="entry name" value="PK_Tyr_Ser-Thr"/>
    <property type="match status" value="1"/>
</dbReference>
<dbReference type="Pfam" id="PF04564">
    <property type="entry name" value="U-box"/>
    <property type="match status" value="1"/>
</dbReference>
<dbReference type="Gene3D" id="1.10.510.10">
    <property type="entry name" value="Transferase(Phosphotransferase) domain 1"/>
    <property type="match status" value="1"/>
</dbReference>
<evidence type="ECO:0000313" key="11">
    <source>
        <dbReference type="Proteomes" id="UP000626092"/>
    </source>
</evidence>
<evidence type="ECO:0000256" key="1">
    <source>
        <dbReference type="ARBA" id="ARBA00000900"/>
    </source>
</evidence>
<reference evidence="10" key="1">
    <citation type="submission" date="2019-11" db="EMBL/GenBank/DDBJ databases">
        <authorList>
            <person name="Liu Y."/>
            <person name="Hou J."/>
            <person name="Li T.-Q."/>
            <person name="Guan C.-H."/>
            <person name="Wu X."/>
            <person name="Wu H.-Z."/>
            <person name="Ling F."/>
            <person name="Zhang R."/>
            <person name="Shi X.-G."/>
            <person name="Ren J.-P."/>
            <person name="Chen E.-F."/>
            <person name="Sun J.-M."/>
        </authorList>
    </citation>
    <scope>NUCLEOTIDE SEQUENCE</scope>
    <source>
        <strain evidence="10">Adult_tree_wgs_1</strain>
        <tissue evidence="10">Leaves</tissue>
    </source>
</reference>
<dbReference type="InterPro" id="IPR011009">
    <property type="entry name" value="Kinase-like_dom_sf"/>
</dbReference>
<dbReference type="GO" id="GO:0004672">
    <property type="term" value="F:protein kinase activity"/>
    <property type="evidence" value="ECO:0007669"/>
    <property type="project" value="InterPro"/>
</dbReference>
<evidence type="ECO:0000256" key="6">
    <source>
        <dbReference type="ARBA" id="ARBA00022786"/>
    </source>
</evidence>
<dbReference type="Gene3D" id="3.30.200.20">
    <property type="entry name" value="Phosphorylase Kinase, domain 1"/>
    <property type="match status" value="1"/>
</dbReference>
<keyword evidence="5" id="KW-0808">Transferase</keyword>
<dbReference type="SUPFAM" id="SSF57850">
    <property type="entry name" value="RING/U-box"/>
    <property type="match status" value="1"/>
</dbReference>
<organism evidence="10 11">
    <name type="scientific">Rhododendron simsii</name>
    <name type="common">Sims's rhododendron</name>
    <dbReference type="NCBI Taxonomy" id="118357"/>
    <lineage>
        <taxon>Eukaryota</taxon>
        <taxon>Viridiplantae</taxon>
        <taxon>Streptophyta</taxon>
        <taxon>Embryophyta</taxon>
        <taxon>Tracheophyta</taxon>
        <taxon>Spermatophyta</taxon>
        <taxon>Magnoliopsida</taxon>
        <taxon>eudicotyledons</taxon>
        <taxon>Gunneridae</taxon>
        <taxon>Pentapetalae</taxon>
        <taxon>asterids</taxon>
        <taxon>Ericales</taxon>
        <taxon>Ericaceae</taxon>
        <taxon>Ericoideae</taxon>
        <taxon>Rhodoreae</taxon>
        <taxon>Rhododendron</taxon>
    </lineage>
</organism>
<dbReference type="OrthoDB" id="10064100at2759"/>